<gene>
    <name evidence="2" type="ORF">E2562_002085</name>
</gene>
<accession>A0A6G1ECJ1</accession>
<evidence type="ECO:0000313" key="2">
    <source>
        <dbReference type="EMBL" id="KAF0922835.1"/>
    </source>
</evidence>
<name>A0A6G1ECJ1_9ORYZ</name>
<protein>
    <submittedName>
        <fullName evidence="2">Uncharacterized protein</fullName>
    </submittedName>
</protein>
<evidence type="ECO:0000256" key="1">
    <source>
        <dbReference type="SAM" id="MobiDB-lite"/>
    </source>
</evidence>
<keyword evidence="3" id="KW-1185">Reference proteome</keyword>
<sequence length="69" mass="7445">MASPPVEVPAHHPNATLGPTDHSSQPPGSPTMDLPLPSFLVPQPYLNPWPAVIERQDTGTVDKQRRRGG</sequence>
<organism evidence="2 3">
    <name type="scientific">Oryza meyeriana var. granulata</name>
    <dbReference type="NCBI Taxonomy" id="110450"/>
    <lineage>
        <taxon>Eukaryota</taxon>
        <taxon>Viridiplantae</taxon>
        <taxon>Streptophyta</taxon>
        <taxon>Embryophyta</taxon>
        <taxon>Tracheophyta</taxon>
        <taxon>Spermatophyta</taxon>
        <taxon>Magnoliopsida</taxon>
        <taxon>Liliopsida</taxon>
        <taxon>Poales</taxon>
        <taxon>Poaceae</taxon>
        <taxon>BOP clade</taxon>
        <taxon>Oryzoideae</taxon>
        <taxon>Oryzeae</taxon>
        <taxon>Oryzinae</taxon>
        <taxon>Oryza</taxon>
        <taxon>Oryza meyeriana</taxon>
    </lineage>
</organism>
<evidence type="ECO:0000313" key="3">
    <source>
        <dbReference type="Proteomes" id="UP000479710"/>
    </source>
</evidence>
<feature type="region of interest" description="Disordered" evidence="1">
    <location>
        <begin position="1"/>
        <end position="40"/>
    </location>
</feature>
<comment type="caution">
    <text evidence="2">The sequence shown here is derived from an EMBL/GenBank/DDBJ whole genome shotgun (WGS) entry which is preliminary data.</text>
</comment>
<dbReference type="Proteomes" id="UP000479710">
    <property type="component" value="Unassembled WGS sequence"/>
</dbReference>
<proteinExistence type="predicted"/>
<dbReference type="EMBL" id="SPHZ02000003">
    <property type="protein sequence ID" value="KAF0922835.1"/>
    <property type="molecule type" value="Genomic_DNA"/>
</dbReference>
<reference evidence="2 3" key="1">
    <citation type="submission" date="2019-11" db="EMBL/GenBank/DDBJ databases">
        <title>Whole genome sequence of Oryza granulata.</title>
        <authorList>
            <person name="Li W."/>
        </authorList>
    </citation>
    <scope>NUCLEOTIDE SEQUENCE [LARGE SCALE GENOMIC DNA]</scope>
    <source>
        <strain evidence="3">cv. Menghai</strain>
        <tissue evidence="2">Leaf</tissue>
    </source>
</reference>
<dbReference type="AlphaFoldDB" id="A0A6G1ECJ1"/>